<dbReference type="HOGENOM" id="CLU_1634575_0_0_6"/>
<evidence type="ECO:0000313" key="1">
    <source>
        <dbReference type="EMBL" id="AFU97256.1"/>
    </source>
</evidence>
<dbReference type="Proteomes" id="UP000000466">
    <property type="component" value="Chromosome"/>
</dbReference>
<organism evidence="1 2">
    <name type="scientific">Simiduia agarivorans (strain DSM 21679 / JCM 13881 / BCRC 17597 / SA1)</name>
    <dbReference type="NCBI Taxonomy" id="1117647"/>
    <lineage>
        <taxon>Bacteria</taxon>
        <taxon>Pseudomonadati</taxon>
        <taxon>Pseudomonadota</taxon>
        <taxon>Gammaproteobacteria</taxon>
        <taxon>Cellvibrionales</taxon>
        <taxon>Cellvibrionaceae</taxon>
        <taxon>Simiduia</taxon>
    </lineage>
</organism>
<dbReference type="OrthoDB" id="6195837at2"/>
<reference evidence="1 2" key="1">
    <citation type="journal article" date="2013" name="Genome Announc.">
        <title>Complete genome sequence of Simiduia agarivorans SA1(T), a marine bacterium able to degrade a variety of polysaccharides.</title>
        <authorList>
            <person name="Lin S.Y."/>
            <person name="Shieh W.Y."/>
            <person name="Chen J.S."/>
            <person name="Tang S.L."/>
        </authorList>
    </citation>
    <scope>NUCLEOTIDE SEQUENCE [LARGE SCALE GENOMIC DNA]</scope>
    <source>
        <strain evidence="2">DSM 21679 / JCM 13881 / BCRC 17597 / SA1</strain>
    </source>
</reference>
<evidence type="ECO:0000313" key="2">
    <source>
        <dbReference type="Proteomes" id="UP000000466"/>
    </source>
</evidence>
<proteinExistence type="predicted"/>
<dbReference type="KEGG" id="saga:M5M_00085"/>
<gene>
    <name evidence="1" type="ordered locus">M5M_00085</name>
</gene>
<dbReference type="RefSeq" id="WP_015045429.1">
    <property type="nucleotide sequence ID" value="NC_018868.3"/>
</dbReference>
<accession>K4KEC2</accession>
<dbReference type="AlphaFoldDB" id="K4KEC2"/>
<keyword evidence="2" id="KW-1185">Reference proteome</keyword>
<name>K4KEC2_SIMAS</name>
<dbReference type="STRING" id="1117647.M5M_00085"/>
<dbReference type="EMBL" id="CP003746">
    <property type="protein sequence ID" value="AFU97256.1"/>
    <property type="molecule type" value="Genomic_DNA"/>
</dbReference>
<protein>
    <submittedName>
        <fullName evidence="1">Uncharacterized protein</fullName>
    </submittedName>
</protein>
<dbReference type="eggNOG" id="ENOG5032TB8">
    <property type="taxonomic scope" value="Bacteria"/>
</dbReference>
<sequence>MEQFKSLEDLRDALKRLSQWFARPIVDGEHPTLHLNPGSTHREVLNGIQRDDYIFSSCGNWVQPSIAHGLSFSAHWQHLKGIQRMKAKRNPGKPVSVYWILEVADIPEGLKFVPDPTDRKKQHYLLAVTQKMHVAELRSKLEWIADRMAVIKDAQEAL</sequence>